<accession>A0A1B9R2Q3</accession>
<proteinExistence type="predicted"/>
<keyword evidence="3" id="KW-1185">Reference proteome</keyword>
<dbReference type="Proteomes" id="UP000093173">
    <property type="component" value="Unassembled WGS sequence"/>
</dbReference>
<evidence type="ECO:0000313" key="2">
    <source>
        <dbReference type="EMBL" id="OCH78539.1"/>
    </source>
</evidence>
<gene>
    <name evidence="2" type="ORF">A6E14_17430</name>
</gene>
<evidence type="ECO:0000313" key="3">
    <source>
        <dbReference type="Proteomes" id="UP000093173"/>
    </source>
</evidence>
<name>A0A1B9R2Q3_9VIBR</name>
<feature type="chain" id="PRO_5008634809" description="Outer membrane protein beta-barrel domain-containing protein" evidence="1">
    <location>
        <begin position="24"/>
        <end position="238"/>
    </location>
</feature>
<evidence type="ECO:0008006" key="4">
    <source>
        <dbReference type="Google" id="ProtNLM"/>
    </source>
</evidence>
<keyword evidence="1" id="KW-0732">Signal</keyword>
<dbReference type="AlphaFoldDB" id="A0A1B9R2Q3"/>
<feature type="signal peptide" evidence="1">
    <location>
        <begin position="1"/>
        <end position="23"/>
    </location>
</feature>
<protein>
    <recommendedName>
        <fullName evidence="4">Outer membrane protein beta-barrel domain-containing protein</fullName>
    </recommendedName>
</protein>
<dbReference type="RefSeq" id="WP_017035938.1">
    <property type="nucleotide sequence ID" value="NZ_JBNGCH010000128.1"/>
</dbReference>
<dbReference type="EMBL" id="MAJZ01000128">
    <property type="protein sequence ID" value="OCH78539.1"/>
    <property type="molecule type" value="Genomic_DNA"/>
</dbReference>
<organism evidence="2 3">
    <name type="scientific">Vibrio genomosp. F10</name>
    <dbReference type="NCBI Taxonomy" id="723171"/>
    <lineage>
        <taxon>Bacteria</taxon>
        <taxon>Pseudomonadati</taxon>
        <taxon>Pseudomonadota</taxon>
        <taxon>Gammaproteobacteria</taxon>
        <taxon>Vibrionales</taxon>
        <taxon>Vibrionaceae</taxon>
        <taxon>Vibrio</taxon>
    </lineage>
</organism>
<sequence>MSQKLPLYSLALTLAMTSGFSFAENTETEKNPEDPTKVITKAGAGFSGDNVTISGSLGLDEARMINATINQDASEWSLGGSWLFDIGILNFNFRKTTYDDDSHNTSYNLGTFVPLSYFDFTPGGWQPFVMGGYSYNDGEIRDHDISVEPNGAVFIPVTSHALYVGAFAFKPWSEHWTTMAFLGTTQGSQDLEIYWAGAGVSYRINKQHSFNLFGMASDSTIYGSEEKLSVNYRYEFNR</sequence>
<reference evidence="3" key="1">
    <citation type="submission" date="2016-06" db="EMBL/GenBank/DDBJ databases">
        <authorList>
            <person name="Hehemann J.-H."/>
            <person name="Arevalo P."/>
            <person name="Datta M.S."/>
            <person name="Polz M.F."/>
        </authorList>
    </citation>
    <scope>NUCLEOTIDE SEQUENCE [LARGE SCALE GENOMIC DNA]</scope>
    <source>
        <strain evidence="3">9CSC122</strain>
    </source>
</reference>
<evidence type="ECO:0000256" key="1">
    <source>
        <dbReference type="SAM" id="SignalP"/>
    </source>
</evidence>
<comment type="caution">
    <text evidence="2">The sequence shown here is derived from an EMBL/GenBank/DDBJ whole genome shotgun (WGS) entry which is preliminary data.</text>
</comment>